<dbReference type="PANTHER" id="PTHR11947:SF20">
    <property type="entry name" value="[3-METHYL-2-OXOBUTANOATE DEHYDROGENASE [LIPOAMIDE]] KINASE, MITOCHONDRIAL"/>
    <property type="match status" value="1"/>
</dbReference>
<gene>
    <name evidence="10" type="ORF">DIURU_004324</name>
</gene>
<keyword evidence="5 8" id="KW-0418">Kinase</keyword>
<dbReference type="Pfam" id="PF02518">
    <property type="entry name" value="HATPase_c"/>
    <property type="match status" value="1"/>
</dbReference>
<dbReference type="InterPro" id="IPR018955">
    <property type="entry name" value="BCDHK/PDK_N"/>
</dbReference>
<dbReference type="Proteomes" id="UP000449547">
    <property type="component" value="Unassembled WGS sequence"/>
</dbReference>
<dbReference type="Gene3D" id="3.30.565.10">
    <property type="entry name" value="Histidine kinase-like ATPase, C-terminal domain"/>
    <property type="match status" value="1"/>
</dbReference>
<dbReference type="InterPro" id="IPR036890">
    <property type="entry name" value="HATPase_C_sf"/>
</dbReference>
<evidence type="ECO:0000256" key="2">
    <source>
        <dbReference type="ARBA" id="ARBA00022553"/>
    </source>
</evidence>
<evidence type="ECO:0000256" key="7">
    <source>
        <dbReference type="ARBA" id="ARBA00023128"/>
    </source>
</evidence>
<keyword evidence="2" id="KW-0597">Phosphoprotein</keyword>
<proteinExistence type="inferred from homology"/>
<dbReference type="InterPro" id="IPR036784">
    <property type="entry name" value="AK/P_DHK_N_sf"/>
</dbReference>
<organism evidence="10 11">
    <name type="scientific">Diutina rugosa</name>
    <name type="common">Yeast</name>
    <name type="synonym">Candida rugosa</name>
    <dbReference type="NCBI Taxonomy" id="5481"/>
    <lineage>
        <taxon>Eukaryota</taxon>
        <taxon>Fungi</taxon>
        <taxon>Dikarya</taxon>
        <taxon>Ascomycota</taxon>
        <taxon>Saccharomycotina</taxon>
        <taxon>Pichiomycetes</taxon>
        <taxon>Debaryomycetaceae</taxon>
        <taxon>Diutina</taxon>
    </lineage>
</organism>
<dbReference type="RefSeq" id="XP_034010816.1">
    <property type="nucleotide sequence ID" value="XM_034157185.1"/>
</dbReference>
<dbReference type="VEuPathDB" id="FungiDB:DIURU_004324"/>
<dbReference type="GeneID" id="54782975"/>
<dbReference type="InterPro" id="IPR005467">
    <property type="entry name" value="His_kinase_dom"/>
</dbReference>
<dbReference type="PROSITE" id="PS50109">
    <property type="entry name" value="HIS_KIN"/>
    <property type="match status" value="1"/>
</dbReference>
<dbReference type="GO" id="GO:0005524">
    <property type="term" value="F:ATP binding"/>
    <property type="evidence" value="ECO:0007669"/>
    <property type="project" value="UniProtKB-UniRule"/>
</dbReference>
<evidence type="ECO:0000256" key="3">
    <source>
        <dbReference type="ARBA" id="ARBA00022679"/>
    </source>
</evidence>
<evidence type="ECO:0000259" key="9">
    <source>
        <dbReference type="PROSITE" id="PS50109"/>
    </source>
</evidence>
<evidence type="ECO:0000256" key="1">
    <source>
        <dbReference type="ARBA" id="ARBA00006155"/>
    </source>
</evidence>
<name>A0A642UHV4_DIURU</name>
<keyword evidence="11" id="KW-1185">Reference proteome</keyword>
<evidence type="ECO:0000256" key="5">
    <source>
        <dbReference type="ARBA" id="ARBA00022777"/>
    </source>
</evidence>
<keyword evidence="7 8" id="KW-0496">Mitochondrion</keyword>
<comment type="similarity">
    <text evidence="1 8">Belongs to the PDK/BCKDK protein kinase family.</text>
</comment>
<feature type="domain" description="Histidine kinase" evidence="9">
    <location>
        <begin position="269"/>
        <end position="399"/>
    </location>
</feature>
<accession>A0A642UHV4</accession>
<dbReference type="InterPro" id="IPR039028">
    <property type="entry name" value="BCKD/PDK"/>
</dbReference>
<comment type="subcellular location">
    <subcellularLocation>
        <location evidence="8">Mitochondrion matrix</location>
    </subcellularLocation>
</comment>
<keyword evidence="3 8" id="KW-0808">Transferase</keyword>
<dbReference type="EC" id="2.7.11.-" evidence="8"/>
<keyword evidence="4 8" id="KW-0547">Nucleotide-binding</keyword>
<dbReference type="GO" id="GO:0004740">
    <property type="term" value="F:pyruvate dehydrogenase (acetyl-transferring) kinase activity"/>
    <property type="evidence" value="ECO:0007669"/>
    <property type="project" value="TreeGrafter"/>
</dbReference>
<dbReference type="GO" id="GO:0010906">
    <property type="term" value="P:regulation of glucose metabolic process"/>
    <property type="evidence" value="ECO:0007669"/>
    <property type="project" value="TreeGrafter"/>
</dbReference>
<reference evidence="10 11" key="1">
    <citation type="submission" date="2019-07" db="EMBL/GenBank/DDBJ databases">
        <title>Genome assembly of two rare yeast pathogens: Diutina rugosa and Trichomonascus ciferrii.</title>
        <authorList>
            <person name="Mixao V."/>
            <person name="Saus E."/>
            <person name="Hansen A."/>
            <person name="Lass-Flor C."/>
            <person name="Gabaldon T."/>
        </authorList>
    </citation>
    <scope>NUCLEOTIDE SEQUENCE [LARGE SCALE GENOMIC DNA]</scope>
    <source>
        <strain evidence="10 11">CBS 613</strain>
    </source>
</reference>
<evidence type="ECO:0000256" key="8">
    <source>
        <dbReference type="RuleBase" id="RU366032"/>
    </source>
</evidence>
<dbReference type="OrthoDB" id="3264224at2759"/>
<protein>
    <recommendedName>
        <fullName evidence="8">Protein-serine/threonine kinase</fullName>
        <ecNumber evidence="8">2.7.11.-</ecNumber>
    </recommendedName>
</protein>
<dbReference type="EMBL" id="SWFT01000124">
    <property type="protein sequence ID" value="KAA8899302.1"/>
    <property type="molecule type" value="Genomic_DNA"/>
</dbReference>
<evidence type="ECO:0000313" key="11">
    <source>
        <dbReference type="Proteomes" id="UP000449547"/>
    </source>
</evidence>
<evidence type="ECO:0000256" key="6">
    <source>
        <dbReference type="ARBA" id="ARBA00022840"/>
    </source>
</evidence>
<evidence type="ECO:0000313" key="10">
    <source>
        <dbReference type="EMBL" id="KAA8899302.1"/>
    </source>
</evidence>
<evidence type="ECO:0000256" key="4">
    <source>
        <dbReference type="ARBA" id="ARBA00022741"/>
    </source>
</evidence>
<dbReference type="SUPFAM" id="SSF55874">
    <property type="entry name" value="ATPase domain of HSP90 chaperone/DNA topoisomerase II/histidine kinase"/>
    <property type="match status" value="1"/>
</dbReference>
<dbReference type="OMA" id="EHRDNIP"/>
<dbReference type="SUPFAM" id="SSF69012">
    <property type="entry name" value="alpha-ketoacid dehydrogenase kinase, N-terminal domain"/>
    <property type="match status" value="1"/>
</dbReference>
<dbReference type="AlphaFoldDB" id="A0A642UHV4"/>
<dbReference type="GO" id="GO:0005759">
    <property type="term" value="C:mitochondrial matrix"/>
    <property type="evidence" value="ECO:0007669"/>
    <property type="project" value="UniProtKB-SubCell"/>
</dbReference>
<dbReference type="PANTHER" id="PTHR11947">
    <property type="entry name" value="PYRUVATE DEHYDROGENASE KINASE"/>
    <property type="match status" value="1"/>
</dbReference>
<dbReference type="Gene3D" id="1.20.140.20">
    <property type="entry name" value="Alpha-ketoacid/pyruvate dehydrogenase kinase, N-terminal domain"/>
    <property type="match status" value="1"/>
</dbReference>
<keyword evidence="6 8" id="KW-0067">ATP-binding</keyword>
<dbReference type="Pfam" id="PF10436">
    <property type="entry name" value="BCDHK_Adom3"/>
    <property type="match status" value="1"/>
</dbReference>
<sequence length="399" mass="44739">MLVRRLLPITAQWRPLATSARCRLPQRDQQKYLQEFRMRSLLEAPIKHYADQPLPPFHMSALCDSSAKLSREYILQNAQSTIDQLLGYTGRQLRRFRRLPYLVVLNPAIAESYETYLATLQLLITESVALPTTAETNQKLVDGALTQIIDLHADALPQLSKGFNEVLALGLMDAPEVRHFLDTHLEDRIKMQLVAQHHVALSASLVTNNYTPGSRYNGIITECNAVDLIHKNAEFVNDLIFVKYDAHVNVDVEVVGSEPVLFPYVEYHLDYILTELFKNSFRSHVENRVKSAVKVTVCAAGDAVEIRVRDRGQGINPHLIGDIFEYSFSTVAAADDTTMAYTASAGDDNLVAGMGYGLPLSRNYVEVFNNDGDDHINGSLSLQTYPGWGTDAYLKIRNN</sequence>
<comment type="caution">
    <text evidence="10">The sequence shown here is derived from an EMBL/GenBank/DDBJ whole genome shotgun (WGS) entry which is preliminary data.</text>
</comment>
<dbReference type="InterPro" id="IPR003594">
    <property type="entry name" value="HATPase_dom"/>
</dbReference>